<evidence type="ECO:0000256" key="1">
    <source>
        <dbReference type="SAM" id="MobiDB-lite"/>
    </source>
</evidence>
<feature type="domain" description="DUF8055" evidence="2">
    <location>
        <begin position="87"/>
        <end position="188"/>
    </location>
</feature>
<dbReference type="Proteomes" id="UP001596333">
    <property type="component" value="Unassembled WGS sequence"/>
</dbReference>
<gene>
    <name evidence="3" type="ORF">ACFQEY_07735</name>
</gene>
<reference evidence="3 4" key="1">
    <citation type="journal article" date="2019" name="Int. J. Syst. Evol. Microbiol.">
        <title>The Global Catalogue of Microorganisms (GCM) 10K type strain sequencing project: providing services to taxonomists for standard genome sequencing and annotation.</title>
        <authorList>
            <consortium name="The Broad Institute Genomics Platform"/>
            <consortium name="The Broad Institute Genome Sequencing Center for Infectious Disease"/>
            <person name="Wu L."/>
            <person name="Ma J."/>
        </authorList>
    </citation>
    <scope>NUCLEOTIDE SEQUENCE [LARGE SCALE GENOMIC DNA]</scope>
    <source>
        <strain evidence="3 4">Y73</strain>
    </source>
</reference>
<dbReference type="RefSeq" id="WP_379766740.1">
    <property type="nucleotide sequence ID" value="NZ_JBHSXI010000009.1"/>
</dbReference>
<keyword evidence="4" id="KW-1185">Reference proteome</keyword>
<dbReference type="Pfam" id="PF26240">
    <property type="entry name" value="DUF8055"/>
    <property type="match status" value="1"/>
</dbReference>
<dbReference type="InterPro" id="IPR058368">
    <property type="entry name" value="DUF8055"/>
</dbReference>
<evidence type="ECO:0000313" key="3">
    <source>
        <dbReference type="EMBL" id="MFC6888898.1"/>
    </source>
</evidence>
<dbReference type="EMBL" id="JBHSXI010000009">
    <property type="protein sequence ID" value="MFC6888898.1"/>
    <property type="molecule type" value="Genomic_DNA"/>
</dbReference>
<organism evidence="3 4">
    <name type="scientific">Halorubrum trueperi</name>
    <dbReference type="NCBI Taxonomy" id="2004704"/>
    <lineage>
        <taxon>Archaea</taxon>
        <taxon>Methanobacteriati</taxon>
        <taxon>Methanobacteriota</taxon>
        <taxon>Stenosarchaea group</taxon>
        <taxon>Halobacteria</taxon>
        <taxon>Halobacteriales</taxon>
        <taxon>Haloferacaceae</taxon>
        <taxon>Halorubrum</taxon>
    </lineage>
</organism>
<accession>A0ABD5UMD6</accession>
<protein>
    <recommendedName>
        <fullName evidence="2">DUF8055 domain-containing protein</fullName>
    </recommendedName>
</protein>
<dbReference type="AlphaFoldDB" id="A0ABD5UMD6"/>
<comment type="caution">
    <text evidence="3">The sequence shown here is derived from an EMBL/GenBank/DDBJ whole genome shotgun (WGS) entry which is preliminary data.</text>
</comment>
<evidence type="ECO:0000313" key="4">
    <source>
        <dbReference type="Proteomes" id="UP001596333"/>
    </source>
</evidence>
<sequence>MTPTRSRYADRIASLAADARATRARFDPDFPRKDDRDGADDGSQREPRRGDGESMLAEDAPLADGEAVLVDGESVLADGESRHTMTDRVRTELEGTAVSNPEEAALVAARDGLGPVVGVYVEARTADEPVRFSQRELDRLHAATSDWLAVYARCRGIDADPDATVREAAELLVDTHDVTDVAALLTGTHRGDS</sequence>
<evidence type="ECO:0000259" key="2">
    <source>
        <dbReference type="Pfam" id="PF26240"/>
    </source>
</evidence>
<feature type="region of interest" description="Disordered" evidence="1">
    <location>
        <begin position="18"/>
        <end position="60"/>
    </location>
</feature>
<feature type="compositionally biased region" description="Basic and acidic residues" evidence="1">
    <location>
        <begin position="20"/>
        <end position="36"/>
    </location>
</feature>
<feature type="compositionally biased region" description="Basic and acidic residues" evidence="1">
    <location>
        <begin position="42"/>
        <end position="52"/>
    </location>
</feature>
<name>A0ABD5UMD6_9EURY</name>
<proteinExistence type="predicted"/>